<name>I4CCL1_DESTA</name>
<dbReference type="HOGENOM" id="CLU_2751270_0_0_7"/>
<dbReference type="Proteomes" id="UP000006055">
    <property type="component" value="Chromosome"/>
</dbReference>
<dbReference type="RefSeq" id="WP_014812410.1">
    <property type="nucleotide sequence ID" value="NC_018025.1"/>
</dbReference>
<reference evidence="2" key="1">
    <citation type="submission" date="2012-06" db="EMBL/GenBank/DDBJ databases">
        <title>Complete sequence of chromosome of Desulfomonile tiedjei DSM 6799.</title>
        <authorList>
            <person name="Lucas S."/>
            <person name="Copeland A."/>
            <person name="Lapidus A."/>
            <person name="Glavina del Rio T."/>
            <person name="Dalin E."/>
            <person name="Tice H."/>
            <person name="Bruce D."/>
            <person name="Goodwin L."/>
            <person name="Pitluck S."/>
            <person name="Peters L."/>
            <person name="Ovchinnikova G."/>
            <person name="Zeytun A."/>
            <person name="Lu M."/>
            <person name="Kyrpides N."/>
            <person name="Mavromatis K."/>
            <person name="Ivanova N."/>
            <person name="Brettin T."/>
            <person name="Detter J.C."/>
            <person name="Han C."/>
            <person name="Larimer F."/>
            <person name="Land M."/>
            <person name="Hauser L."/>
            <person name="Markowitz V."/>
            <person name="Cheng J.-F."/>
            <person name="Hugenholtz P."/>
            <person name="Woyke T."/>
            <person name="Wu D."/>
            <person name="Spring S."/>
            <person name="Schroeder M."/>
            <person name="Brambilla E."/>
            <person name="Klenk H.-P."/>
            <person name="Eisen J.A."/>
        </authorList>
    </citation>
    <scope>NUCLEOTIDE SEQUENCE [LARGE SCALE GENOMIC DNA]</scope>
    <source>
        <strain evidence="2">ATCC 49306 / DSM 6799 / DCB-1</strain>
    </source>
</reference>
<gene>
    <name evidence="1" type="ordered locus">Desti_4681</name>
</gene>
<accession>I4CCL1</accession>
<proteinExistence type="predicted"/>
<dbReference type="STRING" id="706587.Desti_4681"/>
<protein>
    <submittedName>
        <fullName evidence="1">Uncharacterized protein</fullName>
    </submittedName>
</protein>
<keyword evidence="2" id="KW-1185">Reference proteome</keyword>
<dbReference type="AlphaFoldDB" id="I4CCL1"/>
<dbReference type="EMBL" id="CP003360">
    <property type="protein sequence ID" value="AFM27302.1"/>
    <property type="molecule type" value="Genomic_DNA"/>
</dbReference>
<sequence length="70" mass="7923">MTKEVLGENGGFVRLVQLDSEDFAVIVRLPSDVRLHNRYIGPDLSIAEDVFEAEVAQLREPKENTARIVR</sequence>
<dbReference type="KEGG" id="dti:Desti_4681"/>
<organism evidence="1 2">
    <name type="scientific">Desulfomonile tiedjei (strain ATCC 49306 / DSM 6799 / DCB-1)</name>
    <dbReference type="NCBI Taxonomy" id="706587"/>
    <lineage>
        <taxon>Bacteria</taxon>
        <taxon>Pseudomonadati</taxon>
        <taxon>Thermodesulfobacteriota</taxon>
        <taxon>Desulfomonilia</taxon>
        <taxon>Desulfomonilales</taxon>
        <taxon>Desulfomonilaceae</taxon>
        <taxon>Desulfomonile</taxon>
    </lineage>
</organism>
<evidence type="ECO:0000313" key="1">
    <source>
        <dbReference type="EMBL" id="AFM27302.1"/>
    </source>
</evidence>
<evidence type="ECO:0000313" key="2">
    <source>
        <dbReference type="Proteomes" id="UP000006055"/>
    </source>
</evidence>